<feature type="domain" description="TrmE-type G" evidence="8">
    <location>
        <begin position="219"/>
        <end position="371"/>
    </location>
</feature>
<keyword evidence="6" id="KW-0460">Magnesium</keyword>
<comment type="subcellular location">
    <subcellularLocation>
        <location evidence="6">Cytoplasm</location>
    </subcellularLocation>
</comment>
<dbReference type="InterPro" id="IPR006073">
    <property type="entry name" value="GTP-bd"/>
</dbReference>
<sequence>MMHDTIAAISTALGEAALAVLRISGPEALKVAAKVFAGRAPATELTPRMAHRASAKTADGITLDDGLLICFRGPASYTGEDVVEYHGHGGLLVTQKVYEAVLAAGVRAAGPGEFTQRAFLNGKMDLTQAEAVMDLIQAQSTLALRAAHEQLGGAIGKEALALKEVLIPVLAHVEAYIDFPEEDISPDTGAALIARMDEVLIRARRLIDTGEQGRILRHGARTVICGEPNVGKSSLLNVLLGFERAIVSPTAGTTRDTIEEVIQVHGIPLRLVDTAGLREHSSDGIEKVGMERTRRELERADLILEVVDASLPPAQTHRVELPEGAEKRRILLLNKADLGVAPGWPGEAVRLSCEAGTGVEALREAIRELVLHSGPLMSEHPVAINSRHQVCFERVAAHITAAKAALNAGQAPEYIALDLREGLQALGEVVGVVDVEEVLDVIFSSFCIGK</sequence>
<comment type="function">
    <text evidence="6">Exhibits a very high intrinsic GTPase hydrolysis rate. Involved in the addition of a carboxymethylaminomethyl (cmnm) group at the wobble position (U34) of certain tRNAs, forming tRNA-cmnm(5)s(2)U34.</text>
</comment>
<keyword evidence="4 6" id="KW-0630">Potassium</keyword>
<dbReference type="InterPro" id="IPR004520">
    <property type="entry name" value="GTPase_MnmE"/>
</dbReference>
<accession>A0A512M352</accession>
<dbReference type="SUPFAM" id="SSF116878">
    <property type="entry name" value="TrmE connector domain"/>
    <property type="match status" value="1"/>
</dbReference>
<protein>
    <recommendedName>
        <fullName evidence="6">tRNA modification GTPase MnmE</fullName>
        <ecNumber evidence="6">3.6.-.-</ecNumber>
    </recommendedName>
</protein>
<feature type="binding site" evidence="6">
    <location>
        <begin position="248"/>
        <end position="254"/>
    </location>
    <ligand>
        <name>GTP</name>
        <dbReference type="ChEBI" id="CHEBI:37565"/>
    </ligand>
</feature>
<dbReference type="GO" id="GO:0005525">
    <property type="term" value="F:GTP binding"/>
    <property type="evidence" value="ECO:0007669"/>
    <property type="project" value="UniProtKB-UniRule"/>
</dbReference>
<dbReference type="Gene3D" id="1.20.120.430">
    <property type="entry name" value="tRNA modification GTPase MnmE domain 2"/>
    <property type="match status" value="1"/>
</dbReference>
<proteinExistence type="inferred from homology"/>
<keyword evidence="6" id="KW-0378">Hydrolase</keyword>
<evidence type="ECO:0000259" key="8">
    <source>
        <dbReference type="PROSITE" id="PS51709"/>
    </source>
</evidence>
<reference evidence="9 10" key="1">
    <citation type="submission" date="2019-07" db="EMBL/GenBank/DDBJ databases">
        <title>Whole genome shotgun sequence of Brevifollis gellanilyticus NBRC 108608.</title>
        <authorList>
            <person name="Hosoyama A."/>
            <person name="Uohara A."/>
            <person name="Ohji S."/>
            <person name="Ichikawa N."/>
        </authorList>
    </citation>
    <scope>NUCLEOTIDE SEQUENCE [LARGE SCALE GENOMIC DNA]</scope>
    <source>
        <strain evidence="9 10">NBRC 108608</strain>
    </source>
</reference>
<dbReference type="GO" id="GO:0002098">
    <property type="term" value="P:tRNA wobble uridine modification"/>
    <property type="evidence" value="ECO:0007669"/>
    <property type="project" value="TreeGrafter"/>
</dbReference>
<keyword evidence="10" id="KW-1185">Reference proteome</keyword>
<dbReference type="PROSITE" id="PS51709">
    <property type="entry name" value="G_TRME"/>
    <property type="match status" value="1"/>
</dbReference>
<keyword evidence="5 6" id="KW-0342">GTP-binding</keyword>
<feature type="binding site" evidence="6">
    <location>
        <position position="22"/>
    </location>
    <ligand>
        <name>(6S)-5-formyl-5,6,7,8-tetrahydrofolate</name>
        <dbReference type="ChEBI" id="CHEBI:57457"/>
    </ligand>
</feature>
<feature type="binding site" evidence="6">
    <location>
        <position position="123"/>
    </location>
    <ligand>
        <name>(6S)-5-formyl-5,6,7,8-tetrahydrofolate</name>
        <dbReference type="ChEBI" id="CHEBI:57457"/>
    </ligand>
</feature>
<dbReference type="InterPro" id="IPR018948">
    <property type="entry name" value="GTP-bd_TrmE_N"/>
</dbReference>
<evidence type="ECO:0000256" key="1">
    <source>
        <dbReference type="ARBA" id="ARBA00011043"/>
    </source>
</evidence>
<feature type="binding site" evidence="6">
    <location>
        <position position="84"/>
    </location>
    <ligand>
        <name>(6S)-5-formyl-5,6,7,8-tetrahydrofolate</name>
        <dbReference type="ChEBI" id="CHEBI:57457"/>
    </ligand>
</feature>
<dbReference type="InterPro" id="IPR027368">
    <property type="entry name" value="MnmE_dom2"/>
</dbReference>
<comment type="subunit">
    <text evidence="6">Homodimer. Heterotetramer of two MnmE and two MnmG subunits.</text>
</comment>
<dbReference type="Pfam" id="PF01926">
    <property type="entry name" value="MMR_HSR1"/>
    <property type="match status" value="1"/>
</dbReference>
<keyword evidence="6" id="KW-0479">Metal-binding</keyword>
<dbReference type="Gene3D" id="3.30.1360.120">
    <property type="entry name" value="Probable tRNA modification gtpase trme, domain 1"/>
    <property type="match status" value="1"/>
</dbReference>
<comment type="similarity">
    <text evidence="1 6 7">Belongs to the TRAFAC class TrmE-Era-EngA-EngB-Septin-like GTPase superfamily. TrmE GTPase family.</text>
</comment>
<dbReference type="NCBIfam" id="TIGR00450">
    <property type="entry name" value="mnmE_trmE_thdF"/>
    <property type="match status" value="1"/>
</dbReference>
<gene>
    <name evidence="6 9" type="primary">mnmE</name>
    <name evidence="6" type="synonym">trmE</name>
    <name evidence="9" type="ORF">BGE01nite_04090</name>
</gene>
<dbReference type="RefSeq" id="WP_246145645.1">
    <property type="nucleotide sequence ID" value="NZ_BKAG01000002.1"/>
</dbReference>
<feature type="binding site" evidence="6">
    <location>
        <position position="450"/>
    </location>
    <ligand>
        <name>(6S)-5-formyl-5,6,7,8-tetrahydrofolate</name>
        <dbReference type="ChEBI" id="CHEBI:57457"/>
    </ligand>
</feature>
<keyword evidence="6" id="KW-0963">Cytoplasm</keyword>
<dbReference type="GO" id="GO:0046872">
    <property type="term" value="F:metal ion binding"/>
    <property type="evidence" value="ECO:0007669"/>
    <property type="project" value="UniProtKB-KW"/>
</dbReference>
<dbReference type="HAMAP" id="MF_00379">
    <property type="entry name" value="GTPase_MnmE"/>
    <property type="match status" value="1"/>
</dbReference>
<feature type="binding site" evidence="6">
    <location>
        <begin position="273"/>
        <end position="276"/>
    </location>
    <ligand>
        <name>GTP</name>
        <dbReference type="ChEBI" id="CHEBI:37565"/>
    </ligand>
</feature>
<feature type="binding site" evidence="6">
    <location>
        <begin position="229"/>
        <end position="234"/>
    </location>
    <ligand>
        <name>GTP</name>
        <dbReference type="ChEBI" id="CHEBI:37565"/>
    </ligand>
</feature>
<dbReference type="InterPro" id="IPR031168">
    <property type="entry name" value="G_TrmE"/>
</dbReference>
<dbReference type="Gene3D" id="3.40.50.300">
    <property type="entry name" value="P-loop containing nucleotide triphosphate hydrolases"/>
    <property type="match status" value="1"/>
</dbReference>
<comment type="cofactor">
    <cofactor evidence="6">
        <name>K(+)</name>
        <dbReference type="ChEBI" id="CHEBI:29103"/>
    </cofactor>
    <text evidence="6">Binds 1 potassium ion per subunit.</text>
</comment>
<dbReference type="InterPro" id="IPR025867">
    <property type="entry name" value="MnmE_helical"/>
</dbReference>
<dbReference type="InterPro" id="IPR005225">
    <property type="entry name" value="Small_GTP-bd"/>
</dbReference>
<feature type="binding site" evidence="6">
    <location>
        <position position="254"/>
    </location>
    <ligand>
        <name>Mg(2+)</name>
        <dbReference type="ChEBI" id="CHEBI:18420"/>
    </ligand>
</feature>
<dbReference type="GO" id="GO:0030488">
    <property type="term" value="P:tRNA methylation"/>
    <property type="evidence" value="ECO:0007669"/>
    <property type="project" value="TreeGrafter"/>
</dbReference>
<dbReference type="EMBL" id="BKAG01000002">
    <property type="protein sequence ID" value="GEP41118.1"/>
    <property type="molecule type" value="Genomic_DNA"/>
</dbReference>
<keyword evidence="3 6" id="KW-0547">Nucleotide-binding</keyword>
<dbReference type="CDD" id="cd04164">
    <property type="entry name" value="trmE"/>
    <property type="match status" value="1"/>
</dbReference>
<dbReference type="CDD" id="cd14858">
    <property type="entry name" value="TrmE_N"/>
    <property type="match status" value="1"/>
</dbReference>
<dbReference type="PANTHER" id="PTHR42714">
    <property type="entry name" value="TRNA MODIFICATION GTPASE GTPBP3"/>
    <property type="match status" value="1"/>
</dbReference>
<comment type="caution">
    <text evidence="6">Lacks conserved residue(s) required for the propagation of feature annotation.</text>
</comment>
<dbReference type="SUPFAM" id="SSF52540">
    <property type="entry name" value="P-loop containing nucleoside triphosphate hydrolases"/>
    <property type="match status" value="1"/>
</dbReference>
<evidence type="ECO:0000256" key="6">
    <source>
        <dbReference type="HAMAP-Rule" id="MF_00379"/>
    </source>
</evidence>
<dbReference type="Pfam" id="PF10396">
    <property type="entry name" value="TrmE_N"/>
    <property type="match status" value="1"/>
</dbReference>
<evidence type="ECO:0000313" key="10">
    <source>
        <dbReference type="Proteomes" id="UP000321577"/>
    </source>
</evidence>
<evidence type="ECO:0000256" key="5">
    <source>
        <dbReference type="ARBA" id="ARBA00023134"/>
    </source>
</evidence>
<evidence type="ECO:0000256" key="7">
    <source>
        <dbReference type="RuleBase" id="RU003313"/>
    </source>
</evidence>
<dbReference type="Proteomes" id="UP000321577">
    <property type="component" value="Unassembled WGS sequence"/>
</dbReference>
<comment type="caution">
    <text evidence="9">The sequence shown here is derived from an EMBL/GenBank/DDBJ whole genome shotgun (WGS) entry which is preliminary data.</text>
</comment>
<feature type="binding site" evidence="6">
    <location>
        <begin position="334"/>
        <end position="337"/>
    </location>
    <ligand>
        <name>GTP</name>
        <dbReference type="ChEBI" id="CHEBI:37565"/>
    </ligand>
</feature>
<evidence type="ECO:0000313" key="9">
    <source>
        <dbReference type="EMBL" id="GEP41118.1"/>
    </source>
</evidence>
<keyword evidence="2 6" id="KW-0819">tRNA processing</keyword>
<dbReference type="InterPro" id="IPR027417">
    <property type="entry name" value="P-loop_NTPase"/>
</dbReference>
<dbReference type="PANTHER" id="PTHR42714:SF2">
    <property type="entry name" value="TRNA MODIFICATION GTPASE GTPBP3, MITOCHONDRIAL"/>
    <property type="match status" value="1"/>
</dbReference>
<dbReference type="GO" id="GO:0005829">
    <property type="term" value="C:cytosol"/>
    <property type="evidence" value="ECO:0007669"/>
    <property type="project" value="TreeGrafter"/>
</dbReference>
<evidence type="ECO:0000256" key="2">
    <source>
        <dbReference type="ARBA" id="ARBA00022694"/>
    </source>
</evidence>
<evidence type="ECO:0000256" key="3">
    <source>
        <dbReference type="ARBA" id="ARBA00022741"/>
    </source>
</evidence>
<dbReference type="AlphaFoldDB" id="A0A512M352"/>
<dbReference type="NCBIfam" id="NF003661">
    <property type="entry name" value="PRK05291.1-3"/>
    <property type="match status" value="1"/>
</dbReference>
<name>A0A512M352_9BACT</name>
<dbReference type="Pfam" id="PF12631">
    <property type="entry name" value="MnmE_helical"/>
    <property type="match status" value="1"/>
</dbReference>
<feature type="binding site" evidence="6">
    <location>
        <position position="233"/>
    </location>
    <ligand>
        <name>Mg(2+)</name>
        <dbReference type="ChEBI" id="CHEBI:18420"/>
    </ligand>
</feature>
<dbReference type="InterPro" id="IPR027266">
    <property type="entry name" value="TrmE/GcvT-like"/>
</dbReference>
<dbReference type="GO" id="GO:0003924">
    <property type="term" value="F:GTPase activity"/>
    <property type="evidence" value="ECO:0007669"/>
    <property type="project" value="UniProtKB-UniRule"/>
</dbReference>
<organism evidence="9 10">
    <name type="scientific">Brevifollis gellanilyticus</name>
    <dbReference type="NCBI Taxonomy" id="748831"/>
    <lineage>
        <taxon>Bacteria</taxon>
        <taxon>Pseudomonadati</taxon>
        <taxon>Verrucomicrobiota</taxon>
        <taxon>Verrucomicrobiia</taxon>
        <taxon>Verrucomicrobiales</taxon>
        <taxon>Verrucomicrobiaceae</taxon>
    </lineage>
</organism>
<dbReference type="EC" id="3.6.-.-" evidence="6"/>
<dbReference type="NCBIfam" id="TIGR00231">
    <property type="entry name" value="small_GTP"/>
    <property type="match status" value="1"/>
</dbReference>
<evidence type="ECO:0000256" key="4">
    <source>
        <dbReference type="ARBA" id="ARBA00022958"/>
    </source>
</evidence>